<evidence type="ECO:0000313" key="4">
    <source>
        <dbReference type="EMBL" id="GAP05044.1"/>
    </source>
</evidence>
<dbReference type="SUPFAM" id="SSF158499">
    <property type="entry name" value="DnaD domain-like"/>
    <property type="match status" value="1"/>
</dbReference>
<name>A0A3F3H3L2_9LACO</name>
<evidence type="ECO:0000256" key="1">
    <source>
        <dbReference type="ARBA" id="ARBA00093462"/>
    </source>
</evidence>
<dbReference type="AlphaFoldDB" id="A0A3F3H3L2"/>
<reference evidence="4" key="1">
    <citation type="journal article" date="2015" name="BMC Genomics">
        <title>Comparative genomics of Fructobacillus spp. and Leuconostoc spp. reveals niche-specific evolution of Fructobacillus spp.</title>
        <authorList>
            <person name="Endo A."/>
            <person name="Tanizawa Y."/>
            <person name="Tanaka N."/>
            <person name="Maeno S."/>
            <person name="Kumar H."/>
            <person name="Shiwa Y."/>
            <person name="Okada S."/>
            <person name="Yoshikawa H."/>
            <person name="Dicks L."/>
            <person name="Nakagawa J."/>
            <person name="Arita M."/>
        </authorList>
    </citation>
    <scope>NUCLEOTIDE SEQUENCE [LARGE SCALE GENOMIC DNA]</scope>
    <source>
        <strain evidence="4">F214-1</strain>
    </source>
</reference>
<dbReference type="InterPro" id="IPR006343">
    <property type="entry name" value="DnaB/C_C"/>
</dbReference>
<comment type="similarity">
    <text evidence="1">Belongs to the DnaB/DnaD family.</text>
</comment>
<dbReference type="EMBL" id="DF968104">
    <property type="protein sequence ID" value="GAP05044.1"/>
    <property type="molecule type" value="Genomic_DNA"/>
</dbReference>
<dbReference type="Gene3D" id="1.10.10.630">
    <property type="entry name" value="DnaD domain-like"/>
    <property type="match status" value="1"/>
</dbReference>
<dbReference type="Proteomes" id="UP000064514">
    <property type="component" value="Unassembled WGS sequence"/>
</dbReference>
<sequence length="120" mass="13725">KSNPNDTEYSDTEFSDDNDDVINHTRVNDLDLLVDHYQKETGQLPNSNQASRLEQLTNLYGALLVSEAITRSAENNTSNLLYIEKVAQSLHKAQQEQIRQLEQPQVPMNQLSELVWRVSI</sequence>
<accession>A0A3F3H3L2</accession>
<gene>
    <name evidence="4" type="ORF">FTRO_0270060</name>
</gene>
<evidence type="ECO:0000256" key="2">
    <source>
        <dbReference type="SAM" id="MobiDB-lite"/>
    </source>
</evidence>
<feature type="domain" description="DnaB/C C-terminal" evidence="3">
    <location>
        <begin position="35"/>
        <end position="103"/>
    </location>
</feature>
<dbReference type="Pfam" id="PF07261">
    <property type="entry name" value="DnaB_2"/>
    <property type="match status" value="1"/>
</dbReference>
<feature type="non-terminal residue" evidence="4">
    <location>
        <position position="1"/>
    </location>
</feature>
<protein>
    <submittedName>
        <fullName evidence="4">DnaD domain protein</fullName>
    </submittedName>
</protein>
<feature type="compositionally biased region" description="Acidic residues" evidence="2">
    <location>
        <begin position="8"/>
        <end position="20"/>
    </location>
</feature>
<feature type="region of interest" description="Disordered" evidence="2">
    <location>
        <begin position="1"/>
        <end position="21"/>
    </location>
</feature>
<dbReference type="RefSeq" id="WP_148666539.1">
    <property type="nucleotide sequence ID" value="NZ_DF968104.1"/>
</dbReference>
<evidence type="ECO:0000259" key="3">
    <source>
        <dbReference type="Pfam" id="PF07261"/>
    </source>
</evidence>
<proteinExistence type="inferred from homology"/>
<dbReference type="InterPro" id="IPR034829">
    <property type="entry name" value="DnaD-like_sf"/>
</dbReference>
<organism evidence="4">
    <name type="scientific">Fructobacillus tropaeoli</name>
    <dbReference type="NCBI Taxonomy" id="709323"/>
    <lineage>
        <taxon>Bacteria</taxon>
        <taxon>Bacillati</taxon>
        <taxon>Bacillota</taxon>
        <taxon>Bacilli</taxon>
        <taxon>Lactobacillales</taxon>
        <taxon>Lactobacillaceae</taxon>
        <taxon>Fructobacillus</taxon>
    </lineage>
</organism>